<evidence type="ECO:0000256" key="2">
    <source>
        <dbReference type="ARBA" id="ARBA00009975"/>
    </source>
</evidence>
<dbReference type="NCBIfam" id="NF009492">
    <property type="entry name" value="PRK12853.1-3"/>
    <property type="match status" value="1"/>
</dbReference>
<organism evidence="10 11">
    <name type="scientific">Izhakiella capsodis</name>
    <dbReference type="NCBI Taxonomy" id="1367852"/>
    <lineage>
        <taxon>Bacteria</taxon>
        <taxon>Pseudomonadati</taxon>
        <taxon>Pseudomonadota</taxon>
        <taxon>Gammaproteobacteria</taxon>
        <taxon>Enterobacterales</taxon>
        <taxon>Erwiniaceae</taxon>
        <taxon>Izhakiella</taxon>
    </lineage>
</organism>
<evidence type="ECO:0000256" key="1">
    <source>
        <dbReference type="ARBA" id="ARBA00004937"/>
    </source>
</evidence>
<evidence type="ECO:0000256" key="3">
    <source>
        <dbReference type="ARBA" id="ARBA00022526"/>
    </source>
</evidence>
<dbReference type="Pfam" id="PF00479">
    <property type="entry name" value="G6PD_N"/>
    <property type="match status" value="1"/>
</dbReference>
<dbReference type="Gene3D" id="3.40.50.720">
    <property type="entry name" value="NAD(P)-binding Rossmann-like Domain"/>
    <property type="match status" value="1"/>
</dbReference>
<dbReference type="InterPro" id="IPR022674">
    <property type="entry name" value="G6P_DH_NAD-bd"/>
</dbReference>
<evidence type="ECO:0000259" key="9">
    <source>
        <dbReference type="Pfam" id="PF02781"/>
    </source>
</evidence>
<dbReference type="RefSeq" id="WP_092878520.1">
    <property type="nucleotide sequence ID" value="NZ_FOVC01000008.1"/>
</dbReference>
<dbReference type="AlphaFoldDB" id="A0A1I4ZC98"/>
<reference evidence="11" key="1">
    <citation type="submission" date="2016-10" db="EMBL/GenBank/DDBJ databases">
        <authorList>
            <person name="Varghese N."/>
            <person name="Submissions S."/>
        </authorList>
    </citation>
    <scope>NUCLEOTIDE SEQUENCE [LARGE SCALE GENOMIC DNA]</scope>
    <source>
        <strain evidence="11">N6PO6</strain>
    </source>
</reference>
<dbReference type="InterPro" id="IPR036291">
    <property type="entry name" value="NAD(P)-bd_dom_sf"/>
</dbReference>
<comment type="catalytic activity">
    <reaction evidence="7">
        <text>D-glucose 6-phosphate + NADP(+) = 6-phospho-D-glucono-1,5-lactone + NADPH + H(+)</text>
        <dbReference type="Rhea" id="RHEA:15841"/>
        <dbReference type="ChEBI" id="CHEBI:15378"/>
        <dbReference type="ChEBI" id="CHEBI:57783"/>
        <dbReference type="ChEBI" id="CHEBI:57955"/>
        <dbReference type="ChEBI" id="CHEBI:58349"/>
        <dbReference type="ChEBI" id="CHEBI:61548"/>
        <dbReference type="EC" id="1.1.1.49"/>
    </reaction>
</comment>
<dbReference type="PROSITE" id="PS00069">
    <property type="entry name" value="G6P_DEHYDROGENASE"/>
    <property type="match status" value="1"/>
</dbReference>
<dbReference type="Proteomes" id="UP000242222">
    <property type="component" value="Unassembled WGS sequence"/>
</dbReference>
<evidence type="ECO:0000256" key="5">
    <source>
        <dbReference type="ARBA" id="ARBA00023002"/>
    </source>
</evidence>
<keyword evidence="6 7" id="KW-0119">Carbohydrate metabolism</keyword>
<sequence length="491" mass="56039">MALIQTAQACDLVIFGAKGDLARRKLLPSLYQLEKAGQINEDSRIIGVGRADWDQVAYIKVVREALDTFMKEKIDEALWEKLSKRLDFCNLDVDDTSHFTRLGKMLDQKKRVTINYFAMPPGTFGAICKGLGHAKLNGYPARVVMEKPLGTSLETSQEINDQVGEFFHESQVFRIDHYLGKETVLNLLALRFANSIFANNWDNRTIDHVQITVAEEVGIEGRWGYFDKAGQMRDMIQNHLLQVLTMIAMSPPADLSADSIRDEKVRVLRSLRMIDHTNVREKTVRGQYTAGFVQGKKVPGYLEEEGANKHSSTETFVAIRVDIDNWRWAGVPFYLRTGKRLPSKCSEVVVYFKNPEMNLFKESWQELPQNKLTIRLQPDEGVDIEILNKVPGLDHKHNLQTTKLDLSYSETFNQSHLADAYERLLLEAMRGIQALFVRRDEVEAAWKWVDSIIDAWSTDKEPPKPYQAGTWGPVSSVAMITRDGRSWNEVE</sequence>
<dbReference type="STRING" id="1367852.SAMN05216516_108101"/>
<feature type="binding site" evidence="7">
    <location>
        <position position="181"/>
    </location>
    <ligand>
        <name>substrate</name>
    </ligand>
</feature>
<feature type="binding site" evidence="7">
    <location>
        <position position="177"/>
    </location>
    <ligand>
        <name>substrate</name>
    </ligand>
</feature>
<feature type="binding site" evidence="7">
    <location>
        <position position="50"/>
    </location>
    <ligand>
        <name>NADP(+)</name>
        <dbReference type="ChEBI" id="CHEBI:58349"/>
    </ligand>
</feature>
<dbReference type="PANTHER" id="PTHR23429">
    <property type="entry name" value="GLUCOSE-6-PHOSPHATE 1-DEHYDROGENASE G6PD"/>
    <property type="match status" value="1"/>
</dbReference>
<evidence type="ECO:0000259" key="8">
    <source>
        <dbReference type="Pfam" id="PF00479"/>
    </source>
</evidence>
<feature type="active site" description="Proton acceptor" evidence="7">
    <location>
        <position position="239"/>
    </location>
</feature>
<feature type="binding site" evidence="7">
    <location>
        <position position="339"/>
    </location>
    <ligand>
        <name>substrate</name>
    </ligand>
</feature>
<dbReference type="SUPFAM" id="SSF51735">
    <property type="entry name" value="NAD(P)-binding Rossmann-fold domains"/>
    <property type="match status" value="1"/>
</dbReference>
<comment type="caution">
    <text evidence="7">Lacks conserved residue(s) required for the propagation of feature annotation.</text>
</comment>
<dbReference type="OrthoDB" id="9802739at2"/>
<dbReference type="GO" id="GO:0009051">
    <property type="term" value="P:pentose-phosphate shunt, oxidative branch"/>
    <property type="evidence" value="ECO:0007669"/>
    <property type="project" value="TreeGrafter"/>
</dbReference>
<evidence type="ECO:0000256" key="7">
    <source>
        <dbReference type="HAMAP-Rule" id="MF_00966"/>
    </source>
</evidence>
<dbReference type="GO" id="GO:0006006">
    <property type="term" value="P:glucose metabolic process"/>
    <property type="evidence" value="ECO:0007669"/>
    <property type="project" value="UniProtKB-KW"/>
</dbReference>
<dbReference type="FunFam" id="3.30.360.10:FF:000011">
    <property type="entry name" value="Glucose-6-phosphate 1-dehydrogenase"/>
    <property type="match status" value="1"/>
</dbReference>
<dbReference type="GO" id="GO:0050661">
    <property type="term" value="F:NADP binding"/>
    <property type="evidence" value="ECO:0007669"/>
    <property type="project" value="UniProtKB-UniRule"/>
</dbReference>
<feature type="domain" description="Glucose-6-phosphate dehydrogenase C-terminal" evidence="9">
    <location>
        <begin position="188"/>
        <end position="488"/>
    </location>
</feature>
<dbReference type="InterPro" id="IPR001282">
    <property type="entry name" value="G6P_DH"/>
</dbReference>
<feature type="binding site" evidence="7">
    <location>
        <position position="234"/>
    </location>
    <ligand>
        <name>substrate</name>
    </ligand>
</feature>
<dbReference type="PANTHER" id="PTHR23429:SF0">
    <property type="entry name" value="GLUCOSE-6-PHOSPHATE 1-DEHYDROGENASE"/>
    <property type="match status" value="1"/>
</dbReference>
<dbReference type="NCBIfam" id="TIGR00871">
    <property type="entry name" value="zwf"/>
    <property type="match status" value="1"/>
</dbReference>
<dbReference type="InterPro" id="IPR022675">
    <property type="entry name" value="G6P_DH_C"/>
</dbReference>
<keyword evidence="11" id="KW-1185">Reference proteome</keyword>
<dbReference type="EC" id="1.1.1.49" evidence="7"/>
<dbReference type="EMBL" id="FOVC01000008">
    <property type="protein sequence ID" value="SFN47885.1"/>
    <property type="molecule type" value="Genomic_DNA"/>
</dbReference>
<dbReference type="InterPro" id="IPR019796">
    <property type="entry name" value="G6P_DH_AS"/>
</dbReference>
<name>A0A1I4ZC98_9GAMM</name>
<dbReference type="SUPFAM" id="SSF55347">
    <property type="entry name" value="Glyceraldehyde-3-phosphate dehydrogenase-like, C-terminal domain"/>
    <property type="match status" value="1"/>
</dbReference>
<feature type="binding site" evidence="7">
    <location>
        <position position="147"/>
    </location>
    <ligand>
        <name>NADP(+)</name>
        <dbReference type="ChEBI" id="CHEBI:58349"/>
    </ligand>
</feature>
<protein>
    <recommendedName>
        <fullName evidence="7">Glucose-6-phosphate 1-dehydrogenase</fullName>
        <shortName evidence="7">G6PD</shortName>
        <ecNumber evidence="7">1.1.1.49</ecNumber>
    </recommendedName>
</protein>
<accession>A0A1I4ZC98</accession>
<evidence type="ECO:0000256" key="4">
    <source>
        <dbReference type="ARBA" id="ARBA00022857"/>
    </source>
</evidence>
<feature type="binding site" evidence="7">
    <location>
        <position position="344"/>
    </location>
    <ligand>
        <name>substrate</name>
    </ligand>
</feature>
<dbReference type="HAMAP" id="MF_00966">
    <property type="entry name" value="G6PD"/>
    <property type="match status" value="1"/>
</dbReference>
<comment type="pathway">
    <text evidence="1 7">Carbohydrate degradation; pentose phosphate pathway; D-ribulose 5-phosphate from D-glucose 6-phosphate (oxidative stage): step 1/3.</text>
</comment>
<comment type="function">
    <text evidence="7">Catalyzes the oxidation of glucose 6-phosphate to 6-phosphogluconolactone.</text>
</comment>
<keyword evidence="4 7" id="KW-0521">NADP</keyword>
<dbReference type="Gene3D" id="3.30.360.10">
    <property type="entry name" value="Dihydrodipicolinate Reductase, domain 2"/>
    <property type="match status" value="1"/>
</dbReference>
<gene>
    <name evidence="7" type="primary">zwf</name>
    <name evidence="10" type="ORF">SAMN05216516_108101</name>
</gene>
<dbReference type="FunFam" id="3.40.50.720:FF:000079">
    <property type="entry name" value="Glucose-6-phosphate 1-dehydrogenase"/>
    <property type="match status" value="1"/>
</dbReference>
<keyword evidence="3 7" id="KW-0313">Glucose metabolism</keyword>
<evidence type="ECO:0000256" key="6">
    <source>
        <dbReference type="ARBA" id="ARBA00023277"/>
    </source>
</evidence>
<dbReference type="PRINTS" id="PR00079">
    <property type="entry name" value="G6PDHDRGNASE"/>
</dbReference>
<keyword evidence="5 7" id="KW-0560">Oxidoreductase</keyword>
<feature type="domain" description="Glucose-6-phosphate dehydrogenase NAD-binding" evidence="8">
    <location>
        <begin position="13"/>
        <end position="186"/>
    </location>
</feature>
<evidence type="ECO:0000313" key="10">
    <source>
        <dbReference type="EMBL" id="SFN47885.1"/>
    </source>
</evidence>
<dbReference type="Pfam" id="PF02781">
    <property type="entry name" value="G6PD_C"/>
    <property type="match status" value="1"/>
</dbReference>
<evidence type="ECO:0000313" key="11">
    <source>
        <dbReference type="Proteomes" id="UP000242222"/>
    </source>
</evidence>
<proteinExistence type="inferred from homology"/>
<dbReference type="UniPathway" id="UPA00115">
    <property type="reaction ID" value="UER00408"/>
</dbReference>
<feature type="binding site" evidence="7">
    <location>
        <begin position="92"/>
        <end position="93"/>
    </location>
    <ligand>
        <name>NADP(+)</name>
        <dbReference type="ChEBI" id="CHEBI:58349"/>
    </ligand>
</feature>
<comment type="similarity">
    <text evidence="2 7">Belongs to the glucose-6-phosphate dehydrogenase family.</text>
</comment>
<dbReference type="PIRSF" id="PIRSF000110">
    <property type="entry name" value="G6PD"/>
    <property type="match status" value="1"/>
</dbReference>
<dbReference type="GO" id="GO:0005829">
    <property type="term" value="C:cytosol"/>
    <property type="evidence" value="ECO:0007669"/>
    <property type="project" value="TreeGrafter"/>
</dbReference>
<dbReference type="GO" id="GO:0004345">
    <property type="term" value="F:glucose-6-phosphate dehydrogenase activity"/>
    <property type="evidence" value="ECO:0007669"/>
    <property type="project" value="UniProtKB-UniRule"/>
</dbReference>
<feature type="binding site" evidence="7">
    <location>
        <position position="215"/>
    </location>
    <ligand>
        <name>substrate</name>
    </ligand>
</feature>